<reference evidence="1" key="3">
    <citation type="submission" date="2022-06" db="UniProtKB">
        <authorList>
            <consortium name="EnsemblPlants"/>
        </authorList>
    </citation>
    <scope>IDENTIFICATION</scope>
</reference>
<evidence type="ECO:0000313" key="2">
    <source>
        <dbReference type="Proteomes" id="UP000015106"/>
    </source>
</evidence>
<dbReference type="EnsemblPlants" id="TuG1812G0300002186.01.T01">
    <property type="protein sequence ID" value="TuG1812G0300002186.01.T01.cds447975"/>
    <property type="gene ID" value="TuG1812G0300002186.01"/>
</dbReference>
<reference evidence="2" key="1">
    <citation type="journal article" date="2013" name="Nature">
        <title>Draft genome of the wheat A-genome progenitor Triticum urartu.</title>
        <authorList>
            <person name="Ling H.Q."/>
            <person name="Zhao S."/>
            <person name="Liu D."/>
            <person name="Wang J."/>
            <person name="Sun H."/>
            <person name="Zhang C."/>
            <person name="Fan H."/>
            <person name="Li D."/>
            <person name="Dong L."/>
            <person name="Tao Y."/>
            <person name="Gao C."/>
            <person name="Wu H."/>
            <person name="Li Y."/>
            <person name="Cui Y."/>
            <person name="Guo X."/>
            <person name="Zheng S."/>
            <person name="Wang B."/>
            <person name="Yu K."/>
            <person name="Liang Q."/>
            <person name="Yang W."/>
            <person name="Lou X."/>
            <person name="Chen J."/>
            <person name="Feng M."/>
            <person name="Jian J."/>
            <person name="Zhang X."/>
            <person name="Luo G."/>
            <person name="Jiang Y."/>
            <person name="Liu J."/>
            <person name="Wang Z."/>
            <person name="Sha Y."/>
            <person name="Zhang B."/>
            <person name="Wu H."/>
            <person name="Tang D."/>
            <person name="Shen Q."/>
            <person name="Xue P."/>
            <person name="Zou S."/>
            <person name="Wang X."/>
            <person name="Liu X."/>
            <person name="Wang F."/>
            <person name="Yang Y."/>
            <person name="An X."/>
            <person name="Dong Z."/>
            <person name="Zhang K."/>
            <person name="Zhang X."/>
            <person name="Luo M.C."/>
            <person name="Dvorak J."/>
            <person name="Tong Y."/>
            <person name="Wang J."/>
            <person name="Yang H."/>
            <person name="Li Z."/>
            <person name="Wang D."/>
            <person name="Zhang A."/>
            <person name="Wang J."/>
        </authorList>
    </citation>
    <scope>NUCLEOTIDE SEQUENCE</scope>
    <source>
        <strain evidence="2">cv. G1812</strain>
    </source>
</reference>
<organism evidence="1 2">
    <name type="scientific">Triticum urartu</name>
    <name type="common">Red wild einkorn</name>
    <name type="synonym">Crithodium urartu</name>
    <dbReference type="NCBI Taxonomy" id="4572"/>
    <lineage>
        <taxon>Eukaryota</taxon>
        <taxon>Viridiplantae</taxon>
        <taxon>Streptophyta</taxon>
        <taxon>Embryophyta</taxon>
        <taxon>Tracheophyta</taxon>
        <taxon>Spermatophyta</taxon>
        <taxon>Magnoliopsida</taxon>
        <taxon>Liliopsida</taxon>
        <taxon>Poales</taxon>
        <taxon>Poaceae</taxon>
        <taxon>BOP clade</taxon>
        <taxon>Pooideae</taxon>
        <taxon>Triticodae</taxon>
        <taxon>Triticeae</taxon>
        <taxon>Triticinae</taxon>
        <taxon>Triticum</taxon>
    </lineage>
</organism>
<sequence length="275" mass="28824">MIWSRSEDVVVGAKRERAAPRRKNLHHAGLVVWRRRRQPVGLKDGALLPGVEPHVVPRGGRLGGDVHGDGLPAGAGAVPAEDPPALPEGACGRLPAAAVIPVVPRIQDDDAVDATAIALVVLPSGRRRLVTGEQPGAAVPTGLRRRRGAAALACRRVHGSDGQLARRVVRMDRGGAVLDGVRGVEVALGREDVELPLGAARAPGGSRGLQVAGEEDRPRRRHSVAVHVCNTGGEIRRHLWVTRSVCARELAERGRLSGGICRGGSAGRAKARQAG</sequence>
<gene>
    <name evidence="1" type="primary">LOC125548303</name>
</gene>
<evidence type="ECO:0000313" key="1">
    <source>
        <dbReference type="EnsemblPlants" id="TuG1812G0300002186.01.T01.cds447975"/>
    </source>
</evidence>
<name>A0A8R7TVJ1_TRIUA</name>
<keyword evidence="2" id="KW-1185">Reference proteome</keyword>
<proteinExistence type="predicted"/>
<dbReference type="AlphaFoldDB" id="A0A8R7TVJ1"/>
<dbReference type="Proteomes" id="UP000015106">
    <property type="component" value="Chromosome 3"/>
</dbReference>
<dbReference type="Gramene" id="TuG1812G0300002186.01.T01">
    <property type="protein sequence ID" value="TuG1812G0300002186.01.T01.cds447975"/>
    <property type="gene ID" value="TuG1812G0300002186.01"/>
</dbReference>
<reference evidence="1" key="2">
    <citation type="submission" date="2018-03" db="EMBL/GenBank/DDBJ databases">
        <title>The Triticum urartu genome reveals the dynamic nature of wheat genome evolution.</title>
        <authorList>
            <person name="Ling H."/>
            <person name="Ma B."/>
            <person name="Shi X."/>
            <person name="Liu H."/>
            <person name="Dong L."/>
            <person name="Sun H."/>
            <person name="Cao Y."/>
            <person name="Gao Q."/>
            <person name="Zheng S."/>
            <person name="Li Y."/>
            <person name="Yu Y."/>
            <person name="Du H."/>
            <person name="Qi M."/>
            <person name="Li Y."/>
            <person name="Yu H."/>
            <person name="Cui Y."/>
            <person name="Wang N."/>
            <person name="Chen C."/>
            <person name="Wu H."/>
            <person name="Zhao Y."/>
            <person name="Zhang J."/>
            <person name="Li Y."/>
            <person name="Zhou W."/>
            <person name="Zhang B."/>
            <person name="Hu W."/>
            <person name="Eijk M."/>
            <person name="Tang J."/>
            <person name="Witsenboer H."/>
            <person name="Zhao S."/>
            <person name="Li Z."/>
            <person name="Zhang A."/>
            <person name="Wang D."/>
            <person name="Liang C."/>
        </authorList>
    </citation>
    <scope>NUCLEOTIDE SEQUENCE [LARGE SCALE GENOMIC DNA]</scope>
    <source>
        <strain evidence="1">cv. G1812</strain>
    </source>
</reference>
<accession>A0A8R7TVJ1</accession>
<protein>
    <submittedName>
        <fullName evidence="1">Uncharacterized protein</fullName>
    </submittedName>
</protein>